<dbReference type="SMART" id="SM00567">
    <property type="entry name" value="EZ_HEAT"/>
    <property type="match status" value="4"/>
</dbReference>
<dbReference type="InterPro" id="IPR016024">
    <property type="entry name" value="ARM-type_fold"/>
</dbReference>
<dbReference type="AlphaFoldDB" id="A0A0F9DGV9"/>
<sequence>IHIFAVAQLADYSMAGMAVVKTTTIDPPPDPFDIKLARTGSATFKVINPDGEPISNANFRSRSGPPNYFMNLPIPGQVEPRFENLGNGQYRATRLVPDWHYRFITVQAEGYRQGRLGVTAKSGSNVNAGTLKPRWWGKKVVPELIQQLHSRDKYNIRERACRLLGSLKAVAAPAVPDLIELVKNDPHITVRFEAAAALGQIGPSARSAVPDLIRALQNDKDGVPREAAKALGLIGDREAIPALITALKHKEQNVQVNAIEALGVMGDPEIIPHFKEALTNRNYHIREAAMMALRKSPFRKTDPSIDELLTLEPIVRDTQAMDIALRAVTVGGSGRVADLIQEISLVDVLGVCQVKEQRLGIILGDIAGTDLRT</sequence>
<dbReference type="InterPro" id="IPR011989">
    <property type="entry name" value="ARM-like"/>
</dbReference>
<name>A0A0F9DGV9_9ZZZZ</name>
<organism evidence="1">
    <name type="scientific">marine sediment metagenome</name>
    <dbReference type="NCBI Taxonomy" id="412755"/>
    <lineage>
        <taxon>unclassified sequences</taxon>
        <taxon>metagenomes</taxon>
        <taxon>ecological metagenomes</taxon>
    </lineage>
</organism>
<dbReference type="InterPro" id="IPR004155">
    <property type="entry name" value="PBS_lyase_HEAT"/>
</dbReference>
<gene>
    <name evidence="1" type="ORF">LCGC14_2548120</name>
</gene>
<proteinExistence type="predicted"/>
<evidence type="ECO:0000313" key="1">
    <source>
        <dbReference type="EMBL" id="KKL11208.1"/>
    </source>
</evidence>
<dbReference type="EMBL" id="LAZR01041749">
    <property type="protein sequence ID" value="KKL11208.1"/>
    <property type="molecule type" value="Genomic_DNA"/>
</dbReference>
<protein>
    <recommendedName>
        <fullName evidence="2">HEAT repeat domain-containing protein</fullName>
    </recommendedName>
</protein>
<comment type="caution">
    <text evidence="1">The sequence shown here is derived from an EMBL/GenBank/DDBJ whole genome shotgun (WGS) entry which is preliminary data.</text>
</comment>
<feature type="non-terminal residue" evidence="1">
    <location>
        <position position="1"/>
    </location>
</feature>
<reference evidence="1" key="1">
    <citation type="journal article" date="2015" name="Nature">
        <title>Complex archaea that bridge the gap between prokaryotes and eukaryotes.</title>
        <authorList>
            <person name="Spang A."/>
            <person name="Saw J.H."/>
            <person name="Jorgensen S.L."/>
            <person name="Zaremba-Niedzwiedzka K."/>
            <person name="Martijn J."/>
            <person name="Lind A.E."/>
            <person name="van Eijk R."/>
            <person name="Schleper C."/>
            <person name="Guy L."/>
            <person name="Ettema T.J."/>
        </authorList>
    </citation>
    <scope>NUCLEOTIDE SEQUENCE</scope>
</reference>
<dbReference type="SUPFAM" id="SSF48371">
    <property type="entry name" value="ARM repeat"/>
    <property type="match status" value="1"/>
</dbReference>
<dbReference type="PANTHER" id="PTHR12697:SF5">
    <property type="entry name" value="DEOXYHYPUSINE HYDROXYLASE"/>
    <property type="match status" value="1"/>
</dbReference>
<dbReference type="GO" id="GO:0016491">
    <property type="term" value="F:oxidoreductase activity"/>
    <property type="evidence" value="ECO:0007669"/>
    <property type="project" value="TreeGrafter"/>
</dbReference>
<accession>A0A0F9DGV9</accession>
<dbReference type="Gene3D" id="1.25.10.10">
    <property type="entry name" value="Leucine-rich Repeat Variant"/>
    <property type="match status" value="1"/>
</dbReference>
<dbReference type="PANTHER" id="PTHR12697">
    <property type="entry name" value="PBS LYASE HEAT-LIKE PROTEIN"/>
    <property type="match status" value="1"/>
</dbReference>
<dbReference type="Pfam" id="PF13646">
    <property type="entry name" value="HEAT_2"/>
    <property type="match status" value="1"/>
</dbReference>
<evidence type="ECO:0008006" key="2">
    <source>
        <dbReference type="Google" id="ProtNLM"/>
    </source>
</evidence>